<comment type="caution">
    <text evidence="1">The sequence shown here is derived from an EMBL/GenBank/DDBJ whole genome shotgun (WGS) entry which is preliminary data.</text>
</comment>
<protein>
    <submittedName>
        <fullName evidence="1">Galactose oxidase</fullName>
    </submittedName>
</protein>
<proteinExistence type="predicted"/>
<gene>
    <name evidence="1" type="ORF">C5745_05060</name>
</gene>
<dbReference type="Proteomes" id="UP000239711">
    <property type="component" value="Unassembled WGS sequence"/>
</dbReference>
<evidence type="ECO:0000313" key="1">
    <source>
        <dbReference type="EMBL" id="PRD48571.1"/>
    </source>
</evidence>
<evidence type="ECO:0000313" key="2">
    <source>
        <dbReference type="Proteomes" id="UP000239711"/>
    </source>
</evidence>
<name>A0A2S9J720_9SPHI</name>
<dbReference type="EMBL" id="PVBQ01000003">
    <property type="protein sequence ID" value="PRD48571.1"/>
    <property type="molecule type" value="Genomic_DNA"/>
</dbReference>
<reference evidence="1 2" key="1">
    <citation type="submission" date="2018-02" db="EMBL/GenBank/DDBJ databases">
        <title>The draft genome of Sphingobacterium sp. 5JN-11.</title>
        <authorList>
            <person name="Liu L."/>
            <person name="Li L."/>
            <person name="Liang L."/>
            <person name="Zhang X."/>
            <person name="Wang T."/>
        </authorList>
    </citation>
    <scope>NUCLEOTIDE SEQUENCE [LARGE SCALE GENOMIC DNA]</scope>
    <source>
        <strain evidence="1 2">5JN-11</strain>
    </source>
</reference>
<dbReference type="PROSITE" id="PS51257">
    <property type="entry name" value="PROKAR_LIPOPROTEIN"/>
    <property type="match status" value="1"/>
</dbReference>
<accession>A0A2S9J720</accession>
<dbReference type="InterPro" id="IPR015915">
    <property type="entry name" value="Kelch-typ_b-propeller"/>
</dbReference>
<dbReference type="SUPFAM" id="SSF117281">
    <property type="entry name" value="Kelch motif"/>
    <property type="match status" value="1"/>
</dbReference>
<keyword evidence="2" id="KW-1185">Reference proteome</keyword>
<organism evidence="1 2">
    <name type="scientific">Sphingobacterium haloxyli</name>
    <dbReference type="NCBI Taxonomy" id="2100533"/>
    <lineage>
        <taxon>Bacteria</taxon>
        <taxon>Pseudomonadati</taxon>
        <taxon>Bacteroidota</taxon>
        <taxon>Sphingobacteriia</taxon>
        <taxon>Sphingobacteriales</taxon>
        <taxon>Sphingobacteriaceae</taxon>
        <taxon>Sphingobacterium</taxon>
    </lineage>
</organism>
<sequence length="361" mass="40089">MRDVFLLLLLPVITMVSCNVGDAQHHRNDWKWSMMPPVPDTLGFAGSFAGKLDDGIILLGGANFPDGKLPWEGGKKHWTDKIFFLEDNSREWLERGRLPIRLGYGASASLENAFYVGGGSNETGHQDKVYRITLENDSLQTVELQPLPMPLANMSGIRVGTSWYIVGGTTKPDAVQAENVCFRMDLKQPEDGWDVCPPLPGDGRMLAVLGTDGKALYVFSGVALRDGQRQYLRDTYRYRPGEGWAKLTNLPRAVAAAPSPCFYDSDNEQFFIFGGDDGELAQMQLGRGHPGFSNRIHMFDVERQKWYDQQTMDLLDSLPPVTTTAIVVRDTVVLPMGEVKPGIRTSQVIQGSMLPHKAKNL</sequence>
<dbReference type="PANTHER" id="PTHR45632">
    <property type="entry name" value="LD33804P"/>
    <property type="match status" value="1"/>
</dbReference>
<dbReference type="AlphaFoldDB" id="A0A2S9J720"/>
<dbReference type="Gene3D" id="2.120.10.80">
    <property type="entry name" value="Kelch-type beta propeller"/>
    <property type="match status" value="1"/>
</dbReference>